<dbReference type="STRING" id="1619100.UT34_C0002G0130"/>
<dbReference type="InterPro" id="IPR049560">
    <property type="entry name" value="MeTrfase_RsmB-F_NOP2_cat"/>
</dbReference>
<organism evidence="7 8">
    <name type="scientific">candidate division WS6 bacterium GW2011_GWF2_39_15</name>
    <dbReference type="NCBI Taxonomy" id="1619100"/>
    <lineage>
        <taxon>Bacteria</taxon>
        <taxon>Candidatus Dojkabacteria</taxon>
    </lineage>
</organism>
<keyword evidence="2 5" id="KW-0808">Transferase</keyword>
<dbReference type="GO" id="GO:0008757">
    <property type="term" value="F:S-adenosylmethionine-dependent methyltransferase activity"/>
    <property type="evidence" value="ECO:0007669"/>
    <property type="project" value="InterPro"/>
</dbReference>
<dbReference type="InterPro" id="IPR001678">
    <property type="entry name" value="MeTrfase_RsmB-F_NOP2_dom"/>
</dbReference>
<feature type="domain" description="SAM-dependent MTase RsmB/NOP-type" evidence="6">
    <location>
        <begin position="41"/>
        <end position="336"/>
    </location>
</feature>
<dbReference type="GO" id="GO:0001510">
    <property type="term" value="P:RNA methylation"/>
    <property type="evidence" value="ECO:0007669"/>
    <property type="project" value="InterPro"/>
</dbReference>
<name>A0A0G0MR70_9BACT</name>
<dbReference type="Gene3D" id="3.40.50.150">
    <property type="entry name" value="Vaccinia Virus protein VP39"/>
    <property type="match status" value="1"/>
</dbReference>
<comment type="caution">
    <text evidence="5">Lacks conserved residue(s) required for the propagation of feature annotation.</text>
</comment>
<dbReference type="InterPro" id="IPR029063">
    <property type="entry name" value="SAM-dependent_MTases_sf"/>
</dbReference>
<feature type="binding site" evidence="5">
    <location>
        <position position="157"/>
    </location>
    <ligand>
        <name>S-adenosyl-L-methionine</name>
        <dbReference type="ChEBI" id="CHEBI:59789"/>
    </ligand>
</feature>
<dbReference type="InterPro" id="IPR023267">
    <property type="entry name" value="RCMT"/>
</dbReference>
<feature type="binding site" evidence="5">
    <location>
        <position position="202"/>
    </location>
    <ligand>
        <name>S-adenosyl-L-methionine</name>
        <dbReference type="ChEBI" id="CHEBI:59789"/>
    </ligand>
</feature>
<dbReference type="CDD" id="cd02440">
    <property type="entry name" value="AdoMet_MTases"/>
    <property type="match status" value="1"/>
</dbReference>
<proteinExistence type="inferred from homology"/>
<feature type="binding site" evidence="5">
    <location>
        <begin position="133"/>
        <end position="139"/>
    </location>
    <ligand>
        <name>S-adenosyl-L-methionine</name>
        <dbReference type="ChEBI" id="CHEBI:59789"/>
    </ligand>
</feature>
<dbReference type="PANTHER" id="PTHR22807:SF30">
    <property type="entry name" value="28S RRNA (CYTOSINE(4447)-C(5))-METHYLTRANSFERASE-RELATED"/>
    <property type="match status" value="1"/>
</dbReference>
<sequence>MKRNKRSTYKQDLKNKQKYYTKLDIFLSRMASILKMPTGVVKGLFSERAITTIRLNNLLQKPDLTLNQLKTMGAEVEKVEWLDSTYTVNNMDKSDLAKTQLYKQGFFYIQNLSSMIPAAVLDPKSNEVVLDMCAAPGSKTSQMASMLNNKGEIVANDVDRFRAGKLIEILHMFNVKNVKVRSEGGEGIGKREEGHYDKILLDAPCSGEGLVYLRGEKPLRFWNIKKVKPMVATQKKLIESAFQALKKGGVLVYSTCTLEPEENEGVVTHLLAKYKNAEIEEAELFNREEFKQDEKNIKRGIRDWNNVQYFPDVSKTYRVIPSGKMMGFYIAKIVKK</sequence>
<comment type="caution">
    <text evidence="7">The sequence shown here is derived from an EMBL/GenBank/DDBJ whole genome shotgun (WGS) entry which is preliminary data.</text>
</comment>
<evidence type="ECO:0000256" key="2">
    <source>
        <dbReference type="ARBA" id="ARBA00022679"/>
    </source>
</evidence>
<keyword evidence="4 5" id="KW-0694">RNA-binding</keyword>
<dbReference type="Pfam" id="PF01189">
    <property type="entry name" value="Methyltr_RsmB-F"/>
    <property type="match status" value="1"/>
</dbReference>
<dbReference type="PRINTS" id="PR02008">
    <property type="entry name" value="RCMTFAMILY"/>
</dbReference>
<evidence type="ECO:0000256" key="1">
    <source>
        <dbReference type="ARBA" id="ARBA00022603"/>
    </source>
</evidence>
<evidence type="ECO:0000313" key="7">
    <source>
        <dbReference type="EMBL" id="KKR05623.1"/>
    </source>
</evidence>
<keyword evidence="1 5" id="KW-0489">Methyltransferase</keyword>
<dbReference type="PROSITE" id="PS51686">
    <property type="entry name" value="SAM_MT_RSMB_NOP"/>
    <property type="match status" value="1"/>
</dbReference>
<dbReference type="SUPFAM" id="SSF53335">
    <property type="entry name" value="S-adenosyl-L-methionine-dependent methyltransferases"/>
    <property type="match status" value="1"/>
</dbReference>
<dbReference type="Proteomes" id="UP000034799">
    <property type="component" value="Unassembled WGS sequence"/>
</dbReference>
<dbReference type="NCBIfam" id="TIGR00446">
    <property type="entry name" value="nop2p"/>
    <property type="match status" value="1"/>
</dbReference>
<dbReference type="GO" id="GO:0008173">
    <property type="term" value="F:RNA methyltransferase activity"/>
    <property type="evidence" value="ECO:0007669"/>
    <property type="project" value="InterPro"/>
</dbReference>
<dbReference type="Gene3D" id="3.30.70.1170">
    <property type="entry name" value="Sun protein, domain 3"/>
    <property type="match status" value="1"/>
</dbReference>
<evidence type="ECO:0000256" key="4">
    <source>
        <dbReference type="ARBA" id="ARBA00022884"/>
    </source>
</evidence>
<keyword evidence="3 5" id="KW-0949">S-adenosyl-L-methionine</keyword>
<protein>
    <submittedName>
        <fullName evidence="7">Ribosomal RNA small subunit methyltransferase B</fullName>
    </submittedName>
</protein>
<reference evidence="7 8" key="1">
    <citation type="journal article" date="2015" name="Nature">
        <title>rRNA introns, odd ribosomes, and small enigmatic genomes across a large radiation of phyla.</title>
        <authorList>
            <person name="Brown C.T."/>
            <person name="Hug L.A."/>
            <person name="Thomas B.C."/>
            <person name="Sharon I."/>
            <person name="Castelle C.J."/>
            <person name="Singh A."/>
            <person name="Wilkins M.J."/>
            <person name="Williams K.H."/>
            <person name="Banfield J.F."/>
        </authorList>
    </citation>
    <scope>NUCLEOTIDE SEQUENCE [LARGE SCALE GENOMIC DNA]</scope>
</reference>
<gene>
    <name evidence="7" type="ORF">UT34_C0002G0130</name>
</gene>
<dbReference type="PANTHER" id="PTHR22807">
    <property type="entry name" value="NOP2 YEAST -RELATED NOL1/NOP2/FMU SUN DOMAIN-CONTAINING"/>
    <property type="match status" value="1"/>
</dbReference>
<evidence type="ECO:0000256" key="3">
    <source>
        <dbReference type="ARBA" id="ARBA00022691"/>
    </source>
</evidence>
<dbReference type="GO" id="GO:0003723">
    <property type="term" value="F:RNA binding"/>
    <property type="evidence" value="ECO:0007669"/>
    <property type="project" value="UniProtKB-UniRule"/>
</dbReference>
<comment type="similarity">
    <text evidence="5">Belongs to the class I-like SAM-binding methyltransferase superfamily. RsmB/NOP family.</text>
</comment>
<evidence type="ECO:0000313" key="8">
    <source>
        <dbReference type="Proteomes" id="UP000034799"/>
    </source>
</evidence>
<dbReference type="EMBL" id="LBWK01000002">
    <property type="protein sequence ID" value="KKR05623.1"/>
    <property type="molecule type" value="Genomic_DNA"/>
</dbReference>
<feature type="active site" description="Nucleophile" evidence="5">
    <location>
        <position position="256"/>
    </location>
</feature>
<dbReference type="AlphaFoldDB" id="A0A0G0MR70"/>
<evidence type="ECO:0000256" key="5">
    <source>
        <dbReference type="PROSITE-ProRule" id="PRU01023"/>
    </source>
</evidence>
<accession>A0A0G0MR70</accession>
<evidence type="ECO:0000259" key="6">
    <source>
        <dbReference type="PROSITE" id="PS51686"/>
    </source>
</evidence>
<dbReference type="InterPro" id="IPR011023">
    <property type="entry name" value="Nop2p"/>
</dbReference>
<dbReference type="GO" id="GO:0006396">
    <property type="term" value="P:RNA processing"/>
    <property type="evidence" value="ECO:0007669"/>
    <property type="project" value="InterPro"/>
</dbReference>